<dbReference type="Gene3D" id="1.10.1740.10">
    <property type="match status" value="1"/>
</dbReference>
<dbReference type="InterPro" id="IPR013325">
    <property type="entry name" value="RNA_pol_sigma_r2"/>
</dbReference>
<evidence type="ECO:0008006" key="3">
    <source>
        <dbReference type="Google" id="ProtNLM"/>
    </source>
</evidence>
<dbReference type="SUPFAM" id="SSF88946">
    <property type="entry name" value="Sigma2 domain of RNA polymerase sigma factors"/>
    <property type="match status" value="1"/>
</dbReference>
<proteinExistence type="predicted"/>
<dbReference type="EMBL" id="AMRV01000004">
    <property type="protein sequence ID" value="EMD82991.1"/>
    <property type="molecule type" value="Genomic_DNA"/>
</dbReference>
<dbReference type="Proteomes" id="UP000011717">
    <property type="component" value="Unassembled WGS sequence"/>
</dbReference>
<keyword evidence="2" id="KW-1185">Reference proteome</keyword>
<sequence length="41" mass="4522">MAQGDRDALRTVYDLTRAKLYGIALGVLKDREAAEDVLQSV</sequence>
<accession>M2TMP2</accession>
<dbReference type="GO" id="GO:0006352">
    <property type="term" value="P:DNA-templated transcription initiation"/>
    <property type="evidence" value="ECO:0007669"/>
    <property type="project" value="InterPro"/>
</dbReference>
<organism evidence="1 2">
    <name type="scientific">Pacificimonas flava</name>
    <dbReference type="NCBI Taxonomy" id="1234595"/>
    <lineage>
        <taxon>Bacteria</taxon>
        <taxon>Pseudomonadati</taxon>
        <taxon>Pseudomonadota</taxon>
        <taxon>Alphaproteobacteria</taxon>
        <taxon>Sphingomonadales</taxon>
        <taxon>Sphingosinicellaceae</taxon>
        <taxon>Pacificimonas</taxon>
    </lineage>
</organism>
<protein>
    <recommendedName>
        <fullName evidence="3">RNA polymerase subunit sigma</fullName>
    </recommendedName>
</protein>
<dbReference type="GO" id="GO:0003700">
    <property type="term" value="F:DNA-binding transcription factor activity"/>
    <property type="evidence" value="ECO:0007669"/>
    <property type="project" value="InterPro"/>
</dbReference>
<name>M2TMP2_9SPHN</name>
<gene>
    <name evidence="1" type="ORF">C725_1589</name>
</gene>
<evidence type="ECO:0000313" key="1">
    <source>
        <dbReference type="EMBL" id="EMD82991.1"/>
    </source>
</evidence>
<dbReference type="AlphaFoldDB" id="M2TMP2"/>
<reference evidence="1 2" key="1">
    <citation type="journal article" date="2013" name="Genome Announc.">
        <title>Draft Genome Sequence of Strain JLT2015T, Belonging to the Family Sphingomonadaceae of the Alphaproteobacteria.</title>
        <authorList>
            <person name="Tang K."/>
            <person name="Liu K."/>
            <person name="Li S."/>
            <person name="Jiao N."/>
        </authorList>
    </citation>
    <scope>NUCLEOTIDE SEQUENCE [LARGE SCALE GENOMIC DNA]</scope>
    <source>
        <strain evidence="1 2">JLT2015</strain>
    </source>
</reference>
<comment type="caution">
    <text evidence="1">The sequence shown here is derived from an EMBL/GenBank/DDBJ whole genome shotgun (WGS) entry which is preliminary data.</text>
</comment>
<evidence type="ECO:0000313" key="2">
    <source>
        <dbReference type="Proteomes" id="UP000011717"/>
    </source>
</evidence>